<keyword evidence="4" id="KW-1185">Reference proteome</keyword>
<dbReference type="Gene3D" id="2.120.10.80">
    <property type="entry name" value="Kelch-type beta propeller"/>
    <property type="match status" value="2"/>
</dbReference>
<dbReference type="Gene3D" id="2.130.10.80">
    <property type="entry name" value="Galactose oxidase/kelch, beta-propeller"/>
    <property type="match status" value="1"/>
</dbReference>
<name>A0A815M0C4_ADIRI</name>
<dbReference type="InterPro" id="IPR011043">
    <property type="entry name" value="Gal_Oxase/kelch_b-propeller"/>
</dbReference>
<evidence type="ECO:0000313" key="2">
    <source>
        <dbReference type="EMBL" id="CAF0843424.1"/>
    </source>
</evidence>
<evidence type="ECO:0000313" key="5">
    <source>
        <dbReference type="Proteomes" id="UP000663852"/>
    </source>
</evidence>
<gene>
    <name evidence="3" type="ORF">EDS130_LOCUS37125</name>
    <name evidence="2" type="ORF">XAT740_LOCUS5093</name>
</gene>
<keyword evidence="1" id="KW-0880">Kelch repeat</keyword>
<dbReference type="InterPro" id="IPR037293">
    <property type="entry name" value="Gal_Oxidase_central_sf"/>
</dbReference>
<dbReference type="SUPFAM" id="SSF50965">
    <property type="entry name" value="Galactose oxidase, central domain"/>
    <property type="match status" value="1"/>
</dbReference>
<dbReference type="Pfam" id="PF01344">
    <property type="entry name" value="Kelch_1"/>
    <property type="match status" value="5"/>
</dbReference>
<comment type="caution">
    <text evidence="3">The sequence shown here is derived from an EMBL/GenBank/DDBJ whole genome shotgun (WGS) entry which is preliminary data.</text>
</comment>
<evidence type="ECO:0000313" key="4">
    <source>
        <dbReference type="Proteomes" id="UP000663828"/>
    </source>
</evidence>
<sequence length="367" mass="39074">METCIWECVHQDNCQTAVYYHDNHTCLLFGENCQIGNITSSGNIRASVICYRKNQNTYCQALVTTMTVAITMSPEPNWTTTGIMNVARAYHTASMLANGTILVAGGWSGGLVFGSYNKIAELFDPSTGTWTSTGNMKVARGYHTASMLSNGTILVTGGWNGIYSLDITELYDPSTGIWTATGNMNVARAYHTASLLSNGTILVTGGWNGISSLDSAELYNPSTGIWTSTGNMNVERGYHTASLLANGTILVTGGWTGGLLGGSYTNTAELFDPSTGIWAATGNMNVERGYHIASMLSNGKILVTGGWNSGGALKSAELYDPLAGTWTATENMNVERKYHTASMLANGTILVTGGWDGSTSLNTAELY</sequence>
<dbReference type="Proteomes" id="UP000663828">
    <property type="component" value="Unassembled WGS sequence"/>
</dbReference>
<proteinExistence type="predicted"/>
<dbReference type="Proteomes" id="UP000663852">
    <property type="component" value="Unassembled WGS sequence"/>
</dbReference>
<dbReference type="EMBL" id="CAJNOR010000216">
    <property type="protein sequence ID" value="CAF0843424.1"/>
    <property type="molecule type" value="Genomic_DNA"/>
</dbReference>
<dbReference type="InterPro" id="IPR006652">
    <property type="entry name" value="Kelch_1"/>
</dbReference>
<evidence type="ECO:0000313" key="3">
    <source>
        <dbReference type="EMBL" id="CAF1416396.1"/>
    </source>
</evidence>
<evidence type="ECO:0000256" key="1">
    <source>
        <dbReference type="ARBA" id="ARBA00022441"/>
    </source>
</evidence>
<dbReference type="PANTHER" id="PTHR45632">
    <property type="entry name" value="LD33804P"/>
    <property type="match status" value="1"/>
</dbReference>
<protein>
    <recommendedName>
        <fullName evidence="6">Apple domain-containing protein</fullName>
    </recommendedName>
</protein>
<dbReference type="EMBL" id="CAJNOJ010000359">
    <property type="protein sequence ID" value="CAF1416396.1"/>
    <property type="molecule type" value="Genomic_DNA"/>
</dbReference>
<dbReference type="PANTHER" id="PTHR45632:SF17">
    <property type="entry name" value="KELCH-LIKE PROTEIN 31"/>
    <property type="match status" value="1"/>
</dbReference>
<organism evidence="3 5">
    <name type="scientific">Adineta ricciae</name>
    <name type="common">Rotifer</name>
    <dbReference type="NCBI Taxonomy" id="249248"/>
    <lineage>
        <taxon>Eukaryota</taxon>
        <taxon>Metazoa</taxon>
        <taxon>Spiralia</taxon>
        <taxon>Gnathifera</taxon>
        <taxon>Rotifera</taxon>
        <taxon>Eurotatoria</taxon>
        <taxon>Bdelloidea</taxon>
        <taxon>Adinetida</taxon>
        <taxon>Adinetidae</taxon>
        <taxon>Adineta</taxon>
    </lineage>
</organism>
<evidence type="ECO:0008006" key="6">
    <source>
        <dbReference type="Google" id="ProtNLM"/>
    </source>
</evidence>
<dbReference type="InterPro" id="IPR015915">
    <property type="entry name" value="Kelch-typ_b-propeller"/>
</dbReference>
<reference evidence="3" key="1">
    <citation type="submission" date="2021-02" db="EMBL/GenBank/DDBJ databases">
        <authorList>
            <person name="Nowell W R."/>
        </authorList>
    </citation>
    <scope>NUCLEOTIDE SEQUENCE</scope>
</reference>
<accession>A0A815M0C4</accession>
<dbReference type="OrthoDB" id="10250130at2759"/>
<dbReference type="AlphaFoldDB" id="A0A815M0C4"/>
<dbReference type="SMART" id="SM00612">
    <property type="entry name" value="Kelch"/>
    <property type="match status" value="5"/>
</dbReference>